<keyword evidence="1" id="KW-0812">Transmembrane</keyword>
<evidence type="ECO:0000256" key="1">
    <source>
        <dbReference type="SAM" id="Phobius"/>
    </source>
</evidence>
<feature type="transmembrane region" description="Helical" evidence="1">
    <location>
        <begin position="138"/>
        <end position="156"/>
    </location>
</feature>
<gene>
    <name evidence="2" type="ORF">METZ01_LOCUS136464</name>
</gene>
<evidence type="ECO:0000313" key="2">
    <source>
        <dbReference type="EMBL" id="SVA83610.1"/>
    </source>
</evidence>
<keyword evidence="1" id="KW-0472">Membrane</keyword>
<protein>
    <submittedName>
        <fullName evidence="2">Uncharacterized protein</fullName>
    </submittedName>
</protein>
<sequence length="170" mass="18470">MTLFFTGKLGLSKIGVSSLHWRQIKLGLFLGLLPITCVVFLDAIIIKMGMHDNNLFFGAELRKLEDFSNIDLLLGGFLSPIISQLFITGYVLNGLVKNNAVAIPGNGILYSTINLDFGIGFLALGMISASLVRFTGSLIPAILFSLGCAFAKILILTNYPRLTTILVFLN</sequence>
<feature type="transmembrane region" description="Helical" evidence="1">
    <location>
        <begin position="108"/>
        <end position="132"/>
    </location>
</feature>
<accession>A0A381Z326</accession>
<feature type="transmembrane region" description="Helical" evidence="1">
    <location>
        <begin position="26"/>
        <end position="46"/>
    </location>
</feature>
<feature type="transmembrane region" description="Helical" evidence="1">
    <location>
        <begin position="72"/>
        <end position="96"/>
    </location>
</feature>
<proteinExistence type="predicted"/>
<dbReference type="AlphaFoldDB" id="A0A381Z326"/>
<dbReference type="EMBL" id="UINC01019755">
    <property type="protein sequence ID" value="SVA83610.1"/>
    <property type="molecule type" value="Genomic_DNA"/>
</dbReference>
<keyword evidence="1" id="KW-1133">Transmembrane helix</keyword>
<reference evidence="2" key="1">
    <citation type="submission" date="2018-05" db="EMBL/GenBank/DDBJ databases">
        <authorList>
            <person name="Lanie J.A."/>
            <person name="Ng W.-L."/>
            <person name="Kazmierczak K.M."/>
            <person name="Andrzejewski T.M."/>
            <person name="Davidsen T.M."/>
            <person name="Wayne K.J."/>
            <person name="Tettelin H."/>
            <person name="Glass J.I."/>
            <person name="Rusch D."/>
            <person name="Podicherti R."/>
            <person name="Tsui H.-C.T."/>
            <person name="Winkler M.E."/>
        </authorList>
    </citation>
    <scope>NUCLEOTIDE SEQUENCE</scope>
</reference>
<name>A0A381Z326_9ZZZZ</name>
<organism evidence="2">
    <name type="scientific">marine metagenome</name>
    <dbReference type="NCBI Taxonomy" id="408172"/>
    <lineage>
        <taxon>unclassified sequences</taxon>
        <taxon>metagenomes</taxon>
        <taxon>ecological metagenomes</taxon>
    </lineage>
</organism>